<evidence type="ECO:0000313" key="3">
    <source>
        <dbReference type="Proteomes" id="UP000682892"/>
    </source>
</evidence>
<dbReference type="PANTHER" id="PTHR13447">
    <property type="entry name" value="MITOCHONDRIAL 28S RIBOSOMAL PROTEIN S28"/>
    <property type="match status" value="1"/>
</dbReference>
<accession>A0A1S4F5H9</accession>
<feature type="region of interest" description="Disordered" evidence="1">
    <location>
        <begin position="35"/>
        <end position="54"/>
    </location>
</feature>
<reference evidence="2" key="3">
    <citation type="submission" date="2012-09" db="EMBL/GenBank/DDBJ databases">
        <authorList>
            <consortium name="VectorBase"/>
        </authorList>
    </citation>
    <scope>NUCLEOTIDE SEQUENCE</scope>
    <source>
        <strain evidence="2">Liverpool</strain>
    </source>
</reference>
<evidence type="ECO:0000256" key="1">
    <source>
        <dbReference type="SAM" id="MobiDB-lite"/>
    </source>
</evidence>
<reference evidence="2" key="2">
    <citation type="journal article" date="2007" name="Science">
        <title>Genome sequence of Aedes aegypti, a major arbovirus vector.</title>
        <authorList>
            <person name="Nene V."/>
            <person name="Wortman J.R."/>
            <person name="Lawson D."/>
            <person name="Haas B."/>
            <person name="Kodira C."/>
            <person name="Tu Z.J."/>
            <person name="Loftus B."/>
            <person name="Xi Z."/>
            <person name="Megy K."/>
            <person name="Grabherr M."/>
            <person name="Ren Q."/>
            <person name="Zdobnov E.M."/>
            <person name="Lobo N.F."/>
            <person name="Campbell K.S."/>
            <person name="Brown S.E."/>
            <person name="Bonaldo M.F."/>
            <person name="Zhu J."/>
            <person name="Sinkins S.P."/>
            <person name="Hogenkamp D.G."/>
            <person name="Amedeo P."/>
            <person name="Arensburger P."/>
            <person name="Atkinson P.W."/>
            <person name="Bidwell S."/>
            <person name="Biedler J."/>
            <person name="Birney E."/>
            <person name="Bruggner R.V."/>
            <person name="Costas J."/>
            <person name="Coy M.R."/>
            <person name="Crabtree J."/>
            <person name="Crawford M."/>
            <person name="Debruyn B."/>
            <person name="Decaprio D."/>
            <person name="Eiglmeier K."/>
            <person name="Eisenstadt E."/>
            <person name="El-Dorry H."/>
            <person name="Gelbart W.M."/>
            <person name="Gomes S.L."/>
            <person name="Hammond M."/>
            <person name="Hannick L.I."/>
            <person name="Hogan J.R."/>
            <person name="Holmes M.H."/>
            <person name="Jaffe D."/>
            <person name="Johnston J.S."/>
            <person name="Kennedy R.C."/>
            <person name="Koo H."/>
            <person name="Kravitz S."/>
            <person name="Kriventseva E.V."/>
            <person name="Kulp D."/>
            <person name="Labutti K."/>
            <person name="Lee E."/>
            <person name="Li S."/>
            <person name="Lovin D.D."/>
            <person name="Mao C."/>
            <person name="Mauceli E."/>
            <person name="Menck C.F."/>
            <person name="Miller J.R."/>
            <person name="Montgomery P."/>
            <person name="Mori A."/>
            <person name="Nascimento A.L."/>
            <person name="Naveira H.F."/>
            <person name="Nusbaum C."/>
            <person name="O'leary S."/>
            <person name="Orvis J."/>
            <person name="Pertea M."/>
            <person name="Quesneville H."/>
            <person name="Reidenbach K.R."/>
            <person name="Rogers Y.H."/>
            <person name="Roth C.W."/>
            <person name="Schneider J.R."/>
            <person name="Schatz M."/>
            <person name="Shumway M."/>
            <person name="Stanke M."/>
            <person name="Stinson E.O."/>
            <person name="Tubio J.M."/>
            <person name="Vanzee J.P."/>
            <person name="Verjovski-Almeida S."/>
            <person name="Werner D."/>
            <person name="White O."/>
            <person name="Wyder S."/>
            <person name="Zeng Q."/>
            <person name="Zhao Q."/>
            <person name="Zhao Y."/>
            <person name="Hill C.A."/>
            <person name="Raikhel A.S."/>
            <person name="Soares M.B."/>
            <person name="Knudson D.L."/>
            <person name="Lee N.H."/>
            <person name="Galagan J."/>
            <person name="Salzberg S.L."/>
            <person name="Paulsen I.T."/>
            <person name="Dimopoulos G."/>
            <person name="Collins F.H."/>
            <person name="Birren B."/>
            <person name="Fraser-Liggett C.M."/>
            <person name="Severson D.W."/>
        </authorList>
    </citation>
    <scope>NUCLEOTIDE SEQUENCE [LARGE SCALE GENOMIC DNA]</scope>
    <source>
        <strain evidence="2">Liverpool</strain>
    </source>
</reference>
<dbReference type="InterPro" id="IPR019375">
    <property type="entry name" value="Ribosomal_bS1m"/>
</dbReference>
<dbReference type="GO" id="GO:0005763">
    <property type="term" value="C:mitochondrial small ribosomal subunit"/>
    <property type="evidence" value="ECO:0007669"/>
    <property type="project" value="TreeGrafter"/>
</dbReference>
<reference evidence="2" key="1">
    <citation type="submission" date="2005-10" db="EMBL/GenBank/DDBJ databases">
        <authorList>
            <person name="Loftus B.J."/>
            <person name="Nene V.M."/>
            <person name="Hannick L.I."/>
            <person name="Bidwell S."/>
            <person name="Haas B."/>
            <person name="Amedeo P."/>
            <person name="Orvis J."/>
            <person name="Wortman J.R."/>
            <person name="White O.R."/>
            <person name="Salzberg S."/>
            <person name="Shumway M."/>
            <person name="Koo H."/>
            <person name="Zhao Y."/>
            <person name="Holmes M."/>
            <person name="Miller J."/>
            <person name="Schatz M."/>
            <person name="Pop M."/>
            <person name="Pai G."/>
            <person name="Utterback T."/>
            <person name="Rogers Y.-H."/>
            <person name="Kravitz S."/>
            <person name="Fraser C.M."/>
        </authorList>
    </citation>
    <scope>NUCLEOTIDE SEQUENCE</scope>
    <source>
        <strain evidence="2">Liverpool</strain>
    </source>
</reference>
<evidence type="ECO:0000313" key="2">
    <source>
        <dbReference type="EMBL" id="EAT44955.1"/>
    </source>
</evidence>
<name>A0A1S4F5H9_AEDAE</name>
<gene>
    <name evidence="2" type="ORF">AaeL_AAEL003730</name>
</gene>
<organism evidence="2 3">
    <name type="scientific">Aedes aegypti</name>
    <name type="common">Yellowfever mosquito</name>
    <name type="synonym">Culex aegypti</name>
    <dbReference type="NCBI Taxonomy" id="7159"/>
    <lineage>
        <taxon>Eukaryota</taxon>
        <taxon>Metazoa</taxon>
        <taxon>Ecdysozoa</taxon>
        <taxon>Arthropoda</taxon>
        <taxon>Hexapoda</taxon>
        <taxon>Insecta</taxon>
        <taxon>Pterygota</taxon>
        <taxon>Neoptera</taxon>
        <taxon>Endopterygota</taxon>
        <taxon>Diptera</taxon>
        <taxon>Nematocera</taxon>
        <taxon>Culicoidea</taxon>
        <taxon>Culicidae</taxon>
        <taxon>Culicinae</taxon>
        <taxon>Aedini</taxon>
        <taxon>Aedes</taxon>
        <taxon>Stegomyia</taxon>
    </lineage>
</organism>
<dbReference type="KEGG" id="aag:5578854"/>
<feature type="compositionally biased region" description="Polar residues" evidence="1">
    <location>
        <begin position="35"/>
        <end position="45"/>
    </location>
</feature>
<dbReference type="Proteomes" id="UP000682892">
    <property type="component" value="Chromosome 2"/>
</dbReference>
<proteinExistence type="predicted"/>
<dbReference type="EMBL" id="CH477280">
    <property type="protein sequence ID" value="EAT44955.1"/>
    <property type="molecule type" value="Genomic_DNA"/>
</dbReference>
<dbReference type="Pfam" id="PF10246">
    <property type="entry name" value="MRP-S35"/>
    <property type="match status" value="1"/>
</dbReference>
<sequence length="195" mass="21690">MSHLLKVLSLKQPIGSLWQTQRICCNAVRFCSGSKTTASETPGENQTEKQIEETDDRKLGGFAKAFEKHAAPVADKSKDEPSKTFASLMRNSKFVDLGDPENKIVTGKIFHVVEDDLYIDFGWKFHCVCTRPVKNAGDYVRGARVRLRIRDLELSTRFLGSDKDLTLLEADCQLLGLISSPARQQQGQRAAEGSS</sequence>
<protein>
    <submittedName>
        <fullName evidence="2">AAEL003730-PA</fullName>
    </submittedName>
</protein>
<dbReference type="AlphaFoldDB" id="A0A1S4F5H9"/>
<dbReference type="PANTHER" id="PTHR13447:SF2">
    <property type="entry name" value="SMALL RIBOSOMAL SUBUNIT PROTEIN BS1M"/>
    <property type="match status" value="1"/>
</dbReference>
<dbReference type="OrthoDB" id="6020229at2759"/>
<dbReference type="CTD" id="28957"/>
<dbReference type="HOGENOM" id="CLU_109102_0_1_1"/>
<dbReference type="OMA" id="CVCSRPT"/>